<feature type="transmembrane region" description="Helical" evidence="1">
    <location>
        <begin position="12"/>
        <end position="36"/>
    </location>
</feature>
<dbReference type="AlphaFoldDB" id="A0A453H1Y1"/>
<proteinExistence type="predicted"/>
<dbReference type="EnsemblPlants" id="AET4Gv20030200.1">
    <property type="protein sequence ID" value="AET4Gv20030200.1"/>
    <property type="gene ID" value="AET4Gv20030200"/>
</dbReference>
<keyword evidence="3" id="KW-1185">Reference proteome</keyword>
<dbReference type="Proteomes" id="UP000015105">
    <property type="component" value="Chromosome 4D"/>
</dbReference>
<reference evidence="2" key="3">
    <citation type="journal article" date="2017" name="Nature">
        <title>Genome sequence of the progenitor of the wheat D genome Aegilops tauschii.</title>
        <authorList>
            <person name="Luo M.C."/>
            <person name="Gu Y.Q."/>
            <person name="Puiu D."/>
            <person name="Wang H."/>
            <person name="Twardziok S.O."/>
            <person name="Deal K.R."/>
            <person name="Huo N."/>
            <person name="Zhu T."/>
            <person name="Wang L."/>
            <person name="Wang Y."/>
            <person name="McGuire P.E."/>
            <person name="Liu S."/>
            <person name="Long H."/>
            <person name="Ramasamy R.K."/>
            <person name="Rodriguez J.C."/>
            <person name="Van S.L."/>
            <person name="Yuan L."/>
            <person name="Wang Z."/>
            <person name="Xia Z."/>
            <person name="Xiao L."/>
            <person name="Anderson O.D."/>
            <person name="Ouyang S."/>
            <person name="Liang Y."/>
            <person name="Zimin A.V."/>
            <person name="Pertea G."/>
            <person name="Qi P."/>
            <person name="Bennetzen J.L."/>
            <person name="Dai X."/>
            <person name="Dawson M.W."/>
            <person name="Muller H.G."/>
            <person name="Kugler K."/>
            <person name="Rivarola-Duarte L."/>
            <person name="Spannagl M."/>
            <person name="Mayer K.F.X."/>
            <person name="Lu F.H."/>
            <person name="Bevan M.W."/>
            <person name="Leroy P."/>
            <person name="Li P."/>
            <person name="You F.M."/>
            <person name="Sun Q."/>
            <person name="Liu Z."/>
            <person name="Lyons E."/>
            <person name="Wicker T."/>
            <person name="Salzberg S.L."/>
            <person name="Devos K.M."/>
            <person name="Dvorak J."/>
        </authorList>
    </citation>
    <scope>NUCLEOTIDE SEQUENCE [LARGE SCALE GENOMIC DNA]</scope>
    <source>
        <strain evidence="2">cv. AL8/78</strain>
    </source>
</reference>
<evidence type="ECO:0000313" key="3">
    <source>
        <dbReference type="Proteomes" id="UP000015105"/>
    </source>
</evidence>
<accession>A0A453H1Y1</accession>
<evidence type="ECO:0000256" key="1">
    <source>
        <dbReference type="SAM" id="Phobius"/>
    </source>
</evidence>
<reference evidence="2" key="5">
    <citation type="journal article" date="2021" name="G3 (Bethesda)">
        <title>Aegilops tauschii genome assembly Aet v5.0 features greater sequence contiguity and improved annotation.</title>
        <authorList>
            <person name="Wang L."/>
            <person name="Zhu T."/>
            <person name="Rodriguez J.C."/>
            <person name="Deal K.R."/>
            <person name="Dubcovsky J."/>
            <person name="McGuire P.E."/>
            <person name="Lux T."/>
            <person name="Spannagl M."/>
            <person name="Mayer K.F.X."/>
            <person name="Baldrich P."/>
            <person name="Meyers B.C."/>
            <person name="Huo N."/>
            <person name="Gu Y.Q."/>
            <person name="Zhou H."/>
            <person name="Devos K.M."/>
            <person name="Bennetzen J.L."/>
            <person name="Unver T."/>
            <person name="Budak H."/>
            <person name="Gulick P.J."/>
            <person name="Galiba G."/>
            <person name="Kalapos B."/>
            <person name="Nelson D.R."/>
            <person name="Li P."/>
            <person name="You F.M."/>
            <person name="Luo M.C."/>
            <person name="Dvorak J."/>
        </authorList>
    </citation>
    <scope>NUCLEOTIDE SEQUENCE [LARGE SCALE GENOMIC DNA]</scope>
    <source>
        <strain evidence="2">cv. AL8/78</strain>
    </source>
</reference>
<dbReference type="Gramene" id="AET4Gv20030200.1">
    <property type="protein sequence ID" value="AET4Gv20030200.1"/>
    <property type="gene ID" value="AET4Gv20030200"/>
</dbReference>
<reference evidence="3" key="1">
    <citation type="journal article" date="2014" name="Science">
        <title>Ancient hybridizations among the ancestral genomes of bread wheat.</title>
        <authorList>
            <consortium name="International Wheat Genome Sequencing Consortium,"/>
            <person name="Marcussen T."/>
            <person name="Sandve S.R."/>
            <person name="Heier L."/>
            <person name="Spannagl M."/>
            <person name="Pfeifer M."/>
            <person name="Jakobsen K.S."/>
            <person name="Wulff B.B."/>
            <person name="Steuernagel B."/>
            <person name="Mayer K.F."/>
            <person name="Olsen O.A."/>
        </authorList>
    </citation>
    <scope>NUCLEOTIDE SEQUENCE [LARGE SCALE GENOMIC DNA]</scope>
    <source>
        <strain evidence="3">cv. AL8/78</strain>
    </source>
</reference>
<evidence type="ECO:0000313" key="2">
    <source>
        <dbReference type="EnsemblPlants" id="AET4Gv20030200.1"/>
    </source>
</evidence>
<feature type="transmembrane region" description="Helical" evidence="1">
    <location>
        <begin position="42"/>
        <end position="64"/>
    </location>
</feature>
<keyword evidence="1" id="KW-1133">Transmembrane helix</keyword>
<name>A0A453H1Y1_AEGTS</name>
<sequence>SFLLGNLQYGPRICFSLLALSVLLCFRTNFIVHWIFVQFLHVWLNCCLSSVMYCVLCDLLSCCLKKNHFHI</sequence>
<protein>
    <submittedName>
        <fullName evidence="2">Uncharacterized protein</fullName>
    </submittedName>
</protein>
<keyword evidence="1" id="KW-0812">Transmembrane</keyword>
<reference evidence="3" key="2">
    <citation type="journal article" date="2017" name="Nat. Plants">
        <title>The Aegilops tauschii genome reveals multiple impacts of transposons.</title>
        <authorList>
            <person name="Zhao G."/>
            <person name="Zou C."/>
            <person name="Li K."/>
            <person name="Wang K."/>
            <person name="Li T."/>
            <person name="Gao L."/>
            <person name="Zhang X."/>
            <person name="Wang H."/>
            <person name="Yang Z."/>
            <person name="Liu X."/>
            <person name="Jiang W."/>
            <person name="Mao L."/>
            <person name="Kong X."/>
            <person name="Jiao Y."/>
            <person name="Jia J."/>
        </authorList>
    </citation>
    <scope>NUCLEOTIDE SEQUENCE [LARGE SCALE GENOMIC DNA]</scope>
    <source>
        <strain evidence="3">cv. AL8/78</strain>
    </source>
</reference>
<keyword evidence="1" id="KW-0472">Membrane</keyword>
<reference evidence="2" key="4">
    <citation type="submission" date="2019-03" db="UniProtKB">
        <authorList>
            <consortium name="EnsemblPlants"/>
        </authorList>
    </citation>
    <scope>IDENTIFICATION</scope>
</reference>
<organism evidence="2 3">
    <name type="scientific">Aegilops tauschii subsp. strangulata</name>
    <name type="common">Goatgrass</name>
    <dbReference type="NCBI Taxonomy" id="200361"/>
    <lineage>
        <taxon>Eukaryota</taxon>
        <taxon>Viridiplantae</taxon>
        <taxon>Streptophyta</taxon>
        <taxon>Embryophyta</taxon>
        <taxon>Tracheophyta</taxon>
        <taxon>Spermatophyta</taxon>
        <taxon>Magnoliopsida</taxon>
        <taxon>Liliopsida</taxon>
        <taxon>Poales</taxon>
        <taxon>Poaceae</taxon>
        <taxon>BOP clade</taxon>
        <taxon>Pooideae</taxon>
        <taxon>Triticodae</taxon>
        <taxon>Triticeae</taxon>
        <taxon>Triticinae</taxon>
        <taxon>Aegilops</taxon>
    </lineage>
</organism>